<dbReference type="SUPFAM" id="SSF47095">
    <property type="entry name" value="HMG-box"/>
    <property type="match status" value="1"/>
</dbReference>
<protein>
    <submittedName>
        <fullName evidence="2">MATA-HMG</fullName>
    </submittedName>
</protein>
<feature type="compositionally biased region" description="Polar residues" evidence="1">
    <location>
        <begin position="249"/>
        <end position="261"/>
    </location>
</feature>
<name>A0A8H4ELG5_GIGMA</name>
<feature type="compositionally biased region" description="Basic and acidic residues" evidence="1">
    <location>
        <begin position="228"/>
        <end position="243"/>
    </location>
</feature>
<organism evidence="2 3">
    <name type="scientific">Gigaspora margarita</name>
    <dbReference type="NCBI Taxonomy" id="4874"/>
    <lineage>
        <taxon>Eukaryota</taxon>
        <taxon>Fungi</taxon>
        <taxon>Fungi incertae sedis</taxon>
        <taxon>Mucoromycota</taxon>
        <taxon>Glomeromycotina</taxon>
        <taxon>Glomeromycetes</taxon>
        <taxon>Diversisporales</taxon>
        <taxon>Gigasporaceae</taxon>
        <taxon>Gigaspora</taxon>
    </lineage>
</organism>
<proteinExistence type="predicted"/>
<reference evidence="2 3" key="1">
    <citation type="journal article" date="2019" name="Environ. Microbiol.">
        <title>At the nexus of three kingdoms: the genome of the mycorrhizal fungus Gigaspora margarita provides insights into plant, endobacterial and fungal interactions.</title>
        <authorList>
            <person name="Venice F."/>
            <person name="Ghignone S."/>
            <person name="Salvioli di Fossalunga A."/>
            <person name="Amselem J."/>
            <person name="Novero M."/>
            <person name="Xianan X."/>
            <person name="Sedzielewska Toro K."/>
            <person name="Morin E."/>
            <person name="Lipzen A."/>
            <person name="Grigoriev I.V."/>
            <person name="Henrissat B."/>
            <person name="Martin F.M."/>
            <person name="Bonfante P."/>
        </authorList>
    </citation>
    <scope>NUCLEOTIDE SEQUENCE [LARGE SCALE GENOMIC DNA]</scope>
    <source>
        <strain evidence="2 3">BEG34</strain>
    </source>
</reference>
<dbReference type="EMBL" id="WTPW01000444">
    <property type="protein sequence ID" value="KAF0510981.1"/>
    <property type="molecule type" value="Genomic_DNA"/>
</dbReference>
<dbReference type="AlphaFoldDB" id="A0A8H4ELG5"/>
<dbReference type="Proteomes" id="UP000439903">
    <property type="component" value="Unassembled WGS sequence"/>
</dbReference>
<sequence>MSSPQSTMLFNSTSSQNSFSDEIAEKLSNATNATNAKVSPSNISDVSEISDMPTQLIKPPFPPMIKVSDIISKRDPTQINLKGPNAFLIYRKAFLDHLSGLMNLTSINDVSSSSLIDNESKQKGYGLKSHLKMTEFSKFVSICWNSEPEFVKATYKDMAKQVKDELEELRKNNSSSRIGRSKVIWRNAKCPIKKKKKDDDSNNRLFKNLNQSKKDNINNDITKNSTGNKKDHNKEKGNLTIKKDKSRSKNGSIGQSSKSRESTNNIVYEFIPISPETIKASQPKEKPKVTTSENNPWTTDSNSTFTINSNITFTTPTSELINNDCNLAYSVVHSSDHSDNLNYITNDQTDWNLNFLTAQYPVDLFYDNCCMIQSFSQGLPNERIGTEMQDLYLQSYL</sequence>
<comment type="caution">
    <text evidence="2">The sequence shown here is derived from an EMBL/GenBank/DDBJ whole genome shotgun (WGS) entry which is preliminary data.</text>
</comment>
<keyword evidence="3" id="KW-1185">Reference proteome</keyword>
<feature type="region of interest" description="Disordered" evidence="1">
    <location>
        <begin position="193"/>
        <end position="261"/>
    </location>
</feature>
<evidence type="ECO:0000313" key="2">
    <source>
        <dbReference type="EMBL" id="KAF0510981.1"/>
    </source>
</evidence>
<dbReference type="InterPro" id="IPR036910">
    <property type="entry name" value="HMG_box_dom_sf"/>
</dbReference>
<accession>A0A8H4ELG5</accession>
<evidence type="ECO:0000256" key="1">
    <source>
        <dbReference type="SAM" id="MobiDB-lite"/>
    </source>
</evidence>
<evidence type="ECO:0000313" key="3">
    <source>
        <dbReference type="Proteomes" id="UP000439903"/>
    </source>
</evidence>
<gene>
    <name evidence="2" type="ORF">F8M41_018360</name>
</gene>
<dbReference type="Gene3D" id="1.10.30.10">
    <property type="entry name" value="High mobility group box domain"/>
    <property type="match status" value="1"/>
</dbReference>
<dbReference type="OrthoDB" id="2409425at2759"/>
<feature type="region of interest" description="Disordered" evidence="1">
    <location>
        <begin position="278"/>
        <end position="301"/>
    </location>
</feature>